<accession>A0A0W8EH55</accession>
<dbReference type="AlphaFoldDB" id="A0A0W8EH55"/>
<organism evidence="2">
    <name type="scientific">hydrocarbon metagenome</name>
    <dbReference type="NCBI Taxonomy" id="938273"/>
    <lineage>
        <taxon>unclassified sequences</taxon>
        <taxon>metagenomes</taxon>
        <taxon>ecological metagenomes</taxon>
    </lineage>
</organism>
<proteinExistence type="predicted"/>
<comment type="caution">
    <text evidence="2">The sequence shown here is derived from an EMBL/GenBank/DDBJ whole genome shotgun (WGS) entry which is preliminary data.</text>
</comment>
<reference evidence="2" key="1">
    <citation type="journal article" date="2015" name="Proc. Natl. Acad. Sci. U.S.A.">
        <title>Networks of energetic and metabolic interactions define dynamics in microbial communities.</title>
        <authorList>
            <person name="Embree M."/>
            <person name="Liu J.K."/>
            <person name="Al-Bassam M.M."/>
            <person name="Zengler K."/>
        </authorList>
    </citation>
    <scope>NUCLEOTIDE SEQUENCE</scope>
</reference>
<sequence>MNTDPVFNPSSGNMPVTVNAPETGSTSRVTASINSTV</sequence>
<feature type="region of interest" description="Disordered" evidence="1">
    <location>
        <begin position="1"/>
        <end position="37"/>
    </location>
</feature>
<evidence type="ECO:0000256" key="1">
    <source>
        <dbReference type="SAM" id="MobiDB-lite"/>
    </source>
</evidence>
<gene>
    <name evidence="2" type="ORF">ASZ90_016681</name>
</gene>
<evidence type="ECO:0000313" key="2">
    <source>
        <dbReference type="EMBL" id="KUG07915.1"/>
    </source>
</evidence>
<dbReference type="EMBL" id="LNQE01001760">
    <property type="protein sequence ID" value="KUG07915.1"/>
    <property type="molecule type" value="Genomic_DNA"/>
</dbReference>
<protein>
    <submittedName>
        <fullName evidence="2">Uncharacterized protein</fullName>
    </submittedName>
</protein>
<name>A0A0W8EH55_9ZZZZ</name>